<evidence type="ECO:0000313" key="2">
    <source>
        <dbReference type="EMBL" id="WLQ36253.1"/>
    </source>
</evidence>
<dbReference type="Proteomes" id="UP001239522">
    <property type="component" value="Chromosome"/>
</dbReference>
<gene>
    <name evidence="2" type="ORF">P8A18_23750</name>
</gene>
<feature type="region of interest" description="Disordered" evidence="1">
    <location>
        <begin position="29"/>
        <end position="48"/>
    </location>
</feature>
<proteinExistence type="predicted"/>
<evidence type="ECO:0000256" key="1">
    <source>
        <dbReference type="SAM" id="MobiDB-lite"/>
    </source>
</evidence>
<evidence type="ECO:0000313" key="3">
    <source>
        <dbReference type="Proteomes" id="UP001239522"/>
    </source>
</evidence>
<keyword evidence="3" id="KW-1185">Reference proteome</keyword>
<accession>A0ABY9HQG4</accession>
<dbReference type="RefSeq" id="WP_306057415.1">
    <property type="nucleotide sequence ID" value="NZ_CP120997.1"/>
</dbReference>
<reference evidence="2 3" key="1">
    <citation type="submission" date="2023-03" db="EMBL/GenBank/DDBJ databases">
        <title>Isolation and description of six Streptomyces strains from soil environments, able to metabolize different microbial glucans.</title>
        <authorList>
            <person name="Widen T."/>
            <person name="Larsbrink J."/>
        </authorList>
    </citation>
    <scope>NUCLEOTIDE SEQUENCE [LARGE SCALE GENOMIC DNA]</scope>
    <source>
        <strain evidence="2 3">Mut1</strain>
    </source>
</reference>
<name>A0ABY9HQG4_9ACTN</name>
<organism evidence="2 3">
    <name type="scientific">Streptomyces castrisilvae</name>
    <dbReference type="NCBI Taxonomy" id="3033811"/>
    <lineage>
        <taxon>Bacteria</taxon>
        <taxon>Bacillati</taxon>
        <taxon>Actinomycetota</taxon>
        <taxon>Actinomycetes</taxon>
        <taxon>Kitasatosporales</taxon>
        <taxon>Streptomycetaceae</taxon>
        <taxon>Streptomyces</taxon>
    </lineage>
</organism>
<sequence>MPAAVVSRGAARAISTDADVTTPAAAVEFVAPPGSGNPLAPAPPGATG</sequence>
<dbReference type="EMBL" id="CP120997">
    <property type="protein sequence ID" value="WLQ36253.1"/>
    <property type="molecule type" value="Genomic_DNA"/>
</dbReference>
<protein>
    <submittedName>
        <fullName evidence="2">Uncharacterized protein</fullName>
    </submittedName>
</protein>